<evidence type="ECO:0000256" key="15">
    <source>
        <dbReference type="ARBA" id="ARBA00023328"/>
    </source>
</evidence>
<feature type="compositionally biased region" description="Basic and acidic residues" evidence="16">
    <location>
        <begin position="193"/>
        <end position="203"/>
    </location>
</feature>
<evidence type="ECO:0000256" key="2">
    <source>
        <dbReference type="ARBA" id="ARBA00004186"/>
    </source>
</evidence>
<dbReference type="OrthoDB" id="5573898at2759"/>
<feature type="region of interest" description="Disordered" evidence="16">
    <location>
        <begin position="76"/>
        <end position="280"/>
    </location>
</feature>
<proteinExistence type="inferred from homology"/>
<keyword evidence="13" id="KW-0539">Nucleus</keyword>
<keyword evidence="18" id="KW-1185">Reference proteome</keyword>
<dbReference type="GO" id="GO:0072686">
    <property type="term" value="C:mitotic spindle"/>
    <property type="evidence" value="ECO:0007669"/>
    <property type="project" value="InterPro"/>
</dbReference>
<evidence type="ECO:0000256" key="7">
    <source>
        <dbReference type="ARBA" id="ARBA00022490"/>
    </source>
</evidence>
<feature type="compositionally biased region" description="Polar residues" evidence="16">
    <location>
        <begin position="133"/>
        <end position="166"/>
    </location>
</feature>
<sequence>MSSSAMSTEDVLDEIERLDQSITRTLLEIDQSFSNCQIIVSSKILPQIDRYAESSAEVWKNARVWLNFFEAANAPTPPAPGRRTQAVRNAVSKQRAAGAFHSSVSANGPSAGADSTTPDYSLRRQSRQDDMADNTTNRPRIDSINLSSARLSPTFMANSPGESMPSTPTPLHGSRNARSRQHDDVAPPAPLRWSHDQEGERNNESSALNQSTGTTTPIRSRYQYNRDALERASTTPTITLRDRPMSLSHYTQAASAAKSPAKTSQSRYRSQQPTERERNSVDGGFLQLDVEENHQDVITPPSTLHFSIPESKLAGTPRSVVAKSLVDKIRMKDGLVIPQPIFVNDDEDEDVATLEQYTGLREAAAEGTFAEETGGIGGSKKRSRDGDLLDADIDSGRDAGRSRSWASLTDQQRNRERLLKSPRKMASVQDFFDASTPAPPAPPNLGALAPSQEAQDEEDGEDGSQSPSRQLMSQIQSQAEAFEEDPLLAALATPPEVFSCAATRIRPYRAIGLRRETFFHSAHFSLNRTSFYRNHHSDG</sequence>
<keyword evidence="10" id="KW-0498">Mitosis</keyword>
<evidence type="ECO:0000256" key="14">
    <source>
        <dbReference type="ARBA" id="ARBA00023306"/>
    </source>
</evidence>
<comment type="caution">
    <text evidence="17">The sequence shown here is derived from an EMBL/GenBank/DDBJ whole genome shotgun (WGS) entry which is preliminary data.</text>
</comment>
<protein>
    <recommendedName>
        <fullName evidence="5">DASH complex subunit ASK1</fullName>
    </recommendedName>
</protein>
<comment type="similarity">
    <text evidence="4">Belongs to the DASH complex ASK1 family.</text>
</comment>
<dbReference type="InterPro" id="IPR013964">
    <property type="entry name" value="DASH_Ask1"/>
</dbReference>
<evidence type="ECO:0000256" key="11">
    <source>
        <dbReference type="ARBA" id="ARBA00022838"/>
    </source>
</evidence>
<gene>
    <name evidence="17" type="primary">ASK1</name>
    <name evidence="17" type="ORF">BGZ70_006822</name>
</gene>
<dbReference type="Pfam" id="PF08655">
    <property type="entry name" value="DASH_Ask1"/>
    <property type="match status" value="1"/>
</dbReference>
<feature type="region of interest" description="Disordered" evidence="16">
    <location>
        <begin position="363"/>
        <end position="478"/>
    </location>
</feature>
<dbReference type="PANTHER" id="PTHR28200:SF1">
    <property type="entry name" value="DASH COMPLEX SUBUNIT ASK1"/>
    <property type="match status" value="1"/>
</dbReference>
<name>A0A9P6J7G8_MORAP</name>
<dbReference type="GO" id="GO:0005874">
    <property type="term" value="C:microtubule"/>
    <property type="evidence" value="ECO:0007669"/>
    <property type="project" value="UniProtKB-KW"/>
</dbReference>
<dbReference type="PANTHER" id="PTHR28200">
    <property type="entry name" value="DASH COMPLEX SUBUNIT ASK1"/>
    <property type="match status" value="1"/>
</dbReference>
<evidence type="ECO:0000256" key="9">
    <source>
        <dbReference type="ARBA" id="ARBA00022701"/>
    </source>
</evidence>
<evidence type="ECO:0000256" key="12">
    <source>
        <dbReference type="ARBA" id="ARBA00023212"/>
    </source>
</evidence>
<evidence type="ECO:0000256" key="1">
    <source>
        <dbReference type="ARBA" id="ARBA00004123"/>
    </source>
</evidence>
<evidence type="ECO:0000256" key="3">
    <source>
        <dbReference type="ARBA" id="ARBA00004629"/>
    </source>
</evidence>
<evidence type="ECO:0000256" key="5">
    <source>
        <dbReference type="ARBA" id="ARBA00014520"/>
    </source>
</evidence>
<keyword evidence="8" id="KW-0132">Cell division</keyword>
<feature type="compositionally biased region" description="Low complexity" evidence="16">
    <location>
        <begin position="251"/>
        <end position="266"/>
    </location>
</feature>
<dbReference type="GO" id="GO:0042729">
    <property type="term" value="C:DASH complex"/>
    <property type="evidence" value="ECO:0007669"/>
    <property type="project" value="InterPro"/>
</dbReference>
<feature type="compositionally biased region" description="Polar residues" evidence="16">
    <location>
        <begin position="204"/>
        <end position="218"/>
    </location>
</feature>
<keyword evidence="12" id="KW-0206">Cytoskeleton</keyword>
<dbReference type="Proteomes" id="UP000738359">
    <property type="component" value="Unassembled WGS sequence"/>
</dbReference>
<evidence type="ECO:0000256" key="16">
    <source>
        <dbReference type="SAM" id="MobiDB-lite"/>
    </source>
</evidence>
<keyword evidence="6" id="KW-0158">Chromosome</keyword>
<dbReference type="GO" id="GO:0044732">
    <property type="term" value="C:mitotic spindle pole body"/>
    <property type="evidence" value="ECO:0007669"/>
    <property type="project" value="TreeGrafter"/>
</dbReference>
<dbReference type="AlphaFoldDB" id="A0A9P6J7G8"/>
<evidence type="ECO:0000256" key="13">
    <source>
        <dbReference type="ARBA" id="ARBA00023242"/>
    </source>
</evidence>
<organism evidence="17 18">
    <name type="scientific">Mortierella alpina</name>
    <name type="common">Oleaginous fungus</name>
    <name type="synonym">Mortierella renispora</name>
    <dbReference type="NCBI Taxonomy" id="64518"/>
    <lineage>
        <taxon>Eukaryota</taxon>
        <taxon>Fungi</taxon>
        <taxon>Fungi incertae sedis</taxon>
        <taxon>Mucoromycota</taxon>
        <taxon>Mortierellomycotina</taxon>
        <taxon>Mortierellomycetes</taxon>
        <taxon>Mortierellales</taxon>
        <taxon>Mortierellaceae</taxon>
        <taxon>Mortierella</taxon>
    </lineage>
</organism>
<evidence type="ECO:0000256" key="8">
    <source>
        <dbReference type="ARBA" id="ARBA00022618"/>
    </source>
</evidence>
<reference evidence="17" key="1">
    <citation type="journal article" date="2020" name="Fungal Divers.">
        <title>Resolving the Mortierellaceae phylogeny through synthesis of multi-gene phylogenetics and phylogenomics.</title>
        <authorList>
            <person name="Vandepol N."/>
            <person name="Liber J."/>
            <person name="Desiro A."/>
            <person name="Na H."/>
            <person name="Kennedy M."/>
            <person name="Barry K."/>
            <person name="Grigoriev I.V."/>
            <person name="Miller A.N."/>
            <person name="O'Donnell K."/>
            <person name="Stajich J.E."/>
            <person name="Bonito G."/>
        </authorList>
    </citation>
    <scope>NUCLEOTIDE SEQUENCE</scope>
    <source>
        <strain evidence="17">CK1249</strain>
    </source>
</reference>
<feature type="compositionally biased region" description="Polar residues" evidence="16">
    <location>
        <begin position="102"/>
        <end position="119"/>
    </location>
</feature>
<evidence type="ECO:0000313" key="17">
    <source>
        <dbReference type="EMBL" id="KAF9964175.1"/>
    </source>
</evidence>
<evidence type="ECO:0000256" key="6">
    <source>
        <dbReference type="ARBA" id="ARBA00022454"/>
    </source>
</evidence>
<keyword evidence="15" id="KW-0137">Centromere</keyword>
<keyword evidence="14" id="KW-0131">Cell cycle</keyword>
<evidence type="ECO:0000313" key="18">
    <source>
        <dbReference type="Proteomes" id="UP000738359"/>
    </source>
</evidence>
<feature type="compositionally biased region" description="Polar residues" evidence="16">
    <location>
        <begin position="467"/>
        <end position="478"/>
    </location>
</feature>
<dbReference type="GO" id="GO:0008608">
    <property type="term" value="P:attachment of spindle microtubules to kinetochore"/>
    <property type="evidence" value="ECO:0007669"/>
    <property type="project" value="InterPro"/>
</dbReference>
<keyword evidence="9" id="KW-0493">Microtubule</keyword>
<evidence type="ECO:0000256" key="10">
    <source>
        <dbReference type="ARBA" id="ARBA00022776"/>
    </source>
</evidence>
<keyword evidence="7" id="KW-0963">Cytoplasm</keyword>
<accession>A0A9P6J7G8</accession>
<keyword evidence="11" id="KW-0995">Kinetochore</keyword>
<dbReference type="EMBL" id="JAAAHY010000396">
    <property type="protein sequence ID" value="KAF9964175.1"/>
    <property type="molecule type" value="Genomic_DNA"/>
</dbReference>
<feature type="compositionally biased region" description="Low complexity" evidence="16">
    <location>
        <begin position="444"/>
        <end position="453"/>
    </location>
</feature>
<dbReference type="GO" id="GO:0051301">
    <property type="term" value="P:cell division"/>
    <property type="evidence" value="ECO:0007669"/>
    <property type="project" value="UniProtKB-KW"/>
</dbReference>
<evidence type="ECO:0000256" key="4">
    <source>
        <dbReference type="ARBA" id="ARBA00010731"/>
    </source>
</evidence>
<comment type="subcellular location">
    <subcellularLocation>
        <location evidence="3">Chromosome</location>
        <location evidence="3">Centromere</location>
        <location evidence="3">Kinetochore</location>
    </subcellularLocation>
    <subcellularLocation>
        <location evidence="2">Cytoplasm</location>
        <location evidence="2">Cytoskeleton</location>
        <location evidence="2">Spindle</location>
    </subcellularLocation>
    <subcellularLocation>
        <location evidence="1">Nucleus</location>
    </subcellularLocation>
</comment>